<keyword evidence="2" id="KW-1185">Reference proteome</keyword>
<reference evidence="1 2" key="1">
    <citation type="submission" date="2018-06" db="EMBL/GenBank/DDBJ databases">
        <title>A transcriptomic atlas of mushroom development highlights an independent origin of complex multicellularity.</title>
        <authorList>
            <consortium name="DOE Joint Genome Institute"/>
            <person name="Krizsan K."/>
            <person name="Almasi E."/>
            <person name="Merenyi Z."/>
            <person name="Sahu N."/>
            <person name="Viragh M."/>
            <person name="Koszo T."/>
            <person name="Mondo S."/>
            <person name="Kiss B."/>
            <person name="Balint B."/>
            <person name="Kues U."/>
            <person name="Barry K."/>
            <person name="Hegedus J.C."/>
            <person name="Henrissat B."/>
            <person name="Johnson J."/>
            <person name="Lipzen A."/>
            <person name="Ohm R."/>
            <person name="Nagy I."/>
            <person name="Pangilinan J."/>
            <person name="Yan J."/>
            <person name="Xiong Y."/>
            <person name="Grigoriev I.V."/>
            <person name="Hibbett D.S."/>
            <person name="Nagy L.G."/>
        </authorList>
    </citation>
    <scope>NUCLEOTIDE SEQUENCE [LARGE SCALE GENOMIC DNA]</scope>
    <source>
        <strain evidence="1 2">SZMC22713</strain>
    </source>
</reference>
<proteinExistence type="predicted"/>
<evidence type="ECO:0000313" key="1">
    <source>
        <dbReference type="EMBL" id="TDL15313.1"/>
    </source>
</evidence>
<gene>
    <name evidence="1" type="ORF">BD410DRAFT_809018</name>
</gene>
<dbReference type="EMBL" id="ML170280">
    <property type="protein sequence ID" value="TDL15313.1"/>
    <property type="molecule type" value="Genomic_DNA"/>
</dbReference>
<dbReference type="Proteomes" id="UP000294933">
    <property type="component" value="Unassembled WGS sequence"/>
</dbReference>
<organism evidence="1 2">
    <name type="scientific">Rickenella mellea</name>
    <dbReference type="NCBI Taxonomy" id="50990"/>
    <lineage>
        <taxon>Eukaryota</taxon>
        <taxon>Fungi</taxon>
        <taxon>Dikarya</taxon>
        <taxon>Basidiomycota</taxon>
        <taxon>Agaricomycotina</taxon>
        <taxon>Agaricomycetes</taxon>
        <taxon>Hymenochaetales</taxon>
        <taxon>Rickenellaceae</taxon>
        <taxon>Rickenella</taxon>
    </lineage>
</organism>
<dbReference type="AlphaFoldDB" id="A0A4Y7PIK9"/>
<name>A0A4Y7PIK9_9AGAM</name>
<protein>
    <submittedName>
        <fullName evidence="1">Uncharacterized protein</fullName>
    </submittedName>
</protein>
<accession>A0A4Y7PIK9</accession>
<sequence length="163" mass="18257">MPRRSNASFDSDCLPWDAGGKLEVMVKRSCCEEGKLFTQVLLSTDVPERIERHTMLLYVQYNILTHPFMMTSSSGAGGPSENICIRLRSSPTRSLPIFDREEETVDSAKAFRHEVLVWYTSTMASEVFLTLHTIFAGAITSVRSQEEDCVGLTHANTLVLNHS</sequence>
<dbReference type="VEuPathDB" id="FungiDB:BD410DRAFT_809018"/>
<evidence type="ECO:0000313" key="2">
    <source>
        <dbReference type="Proteomes" id="UP000294933"/>
    </source>
</evidence>